<dbReference type="InterPro" id="IPR003439">
    <property type="entry name" value="ABC_transporter-like_ATP-bd"/>
</dbReference>
<dbReference type="SUPFAM" id="SSF52540">
    <property type="entry name" value="P-loop containing nucleoside triphosphate hydrolases"/>
    <property type="match status" value="1"/>
</dbReference>
<evidence type="ECO:0000256" key="3">
    <source>
        <dbReference type="ARBA" id="ARBA00022741"/>
    </source>
</evidence>
<dbReference type="GO" id="GO:0016887">
    <property type="term" value="F:ATP hydrolysis activity"/>
    <property type="evidence" value="ECO:0007669"/>
    <property type="project" value="InterPro"/>
</dbReference>
<feature type="domain" description="ABC transporter" evidence="5">
    <location>
        <begin position="16"/>
        <end position="250"/>
    </location>
</feature>
<dbReference type="InterPro" id="IPR003593">
    <property type="entry name" value="AAA+_ATPase"/>
</dbReference>
<evidence type="ECO:0000256" key="2">
    <source>
        <dbReference type="ARBA" id="ARBA00022448"/>
    </source>
</evidence>
<dbReference type="Gene3D" id="3.40.50.300">
    <property type="entry name" value="P-loop containing nucleotide triphosphate hydrolases"/>
    <property type="match status" value="1"/>
</dbReference>
<dbReference type="InterPro" id="IPR027417">
    <property type="entry name" value="P-loop_NTPase"/>
</dbReference>
<evidence type="ECO:0000313" key="6">
    <source>
        <dbReference type="EMBL" id="MDR6218780.1"/>
    </source>
</evidence>
<dbReference type="Proteomes" id="UP001185331">
    <property type="component" value="Unassembled WGS sequence"/>
</dbReference>
<protein>
    <submittedName>
        <fullName evidence="6">ABC-2 type transport system ATP-binding protein</fullName>
    </submittedName>
</protein>
<accession>A0AAE4BM73</accession>
<keyword evidence="4 6" id="KW-0067">ATP-binding</keyword>
<comment type="caution">
    <text evidence="6">The sequence shown here is derived from an EMBL/GenBank/DDBJ whole genome shotgun (WGS) entry which is preliminary data.</text>
</comment>
<evidence type="ECO:0000256" key="4">
    <source>
        <dbReference type="ARBA" id="ARBA00022840"/>
    </source>
</evidence>
<reference evidence="6" key="1">
    <citation type="submission" date="2023-07" db="EMBL/GenBank/DDBJ databases">
        <title>Sorghum-associated microbial communities from plants grown in Nebraska, USA.</title>
        <authorList>
            <person name="Schachtman D."/>
        </authorList>
    </citation>
    <scope>NUCLEOTIDE SEQUENCE</scope>
    <source>
        <strain evidence="6">BE330</strain>
    </source>
</reference>
<evidence type="ECO:0000259" key="5">
    <source>
        <dbReference type="PROSITE" id="PS50893"/>
    </source>
</evidence>
<evidence type="ECO:0000256" key="1">
    <source>
        <dbReference type="ARBA" id="ARBA00005417"/>
    </source>
</evidence>
<organism evidence="6 7">
    <name type="scientific">Deinococcus soli</name>
    <name type="common">ex Cha et al. 2016</name>
    <dbReference type="NCBI Taxonomy" id="1309411"/>
    <lineage>
        <taxon>Bacteria</taxon>
        <taxon>Thermotogati</taxon>
        <taxon>Deinococcota</taxon>
        <taxon>Deinococci</taxon>
        <taxon>Deinococcales</taxon>
        <taxon>Deinococcaceae</taxon>
        <taxon>Deinococcus</taxon>
    </lineage>
</organism>
<dbReference type="PROSITE" id="PS50893">
    <property type="entry name" value="ABC_TRANSPORTER_2"/>
    <property type="match status" value="1"/>
</dbReference>
<dbReference type="Pfam" id="PF00005">
    <property type="entry name" value="ABC_tran"/>
    <property type="match status" value="1"/>
</dbReference>
<dbReference type="PROSITE" id="PS00211">
    <property type="entry name" value="ABC_TRANSPORTER_1"/>
    <property type="match status" value="1"/>
</dbReference>
<dbReference type="InterPro" id="IPR017871">
    <property type="entry name" value="ABC_transporter-like_CS"/>
</dbReference>
<dbReference type="GO" id="GO:0005524">
    <property type="term" value="F:ATP binding"/>
    <property type="evidence" value="ECO:0007669"/>
    <property type="project" value="UniProtKB-KW"/>
</dbReference>
<gene>
    <name evidence="6" type="ORF">J2Y00_002377</name>
</gene>
<name>A0AAE4BM73_9DEIO</name>
<dbReference type="AlphaFoldDB" id="A0AAE4BM73"/>
<proteinExistence type="inferred from homology"/>
<dbReference type="SMART" id="SM00382">
    <property type="entry name" value="AAA"/>
    <property type="match status" value="1"/>
</dbReference>
<dbReference type="EMBL" id="JAVDQK010000005">
    <property type="protein sequence ID" value="MDR6218780.1"/>
    <property type="molecule type" value="Genomic_DNA"/>
</dbReference>
<comment type="similarity">
    <text evidence="1">Belongs to the ABC transporter superfamily.</text>
</comment>
<keyword evidence="3" id="KW-0547">Nucleotide-binding</keyword>
<evidence type="ECO:0000313" key="7">
    <source>
        <dbReference type="Proteomes" id="UP001185331"/>
    </source>
</evidence>
<dbReference type="PANTHER" id="PTHR43335">
    <property type="entry name" value="ABC TRANSPORTER, ATP-BINDING PROTEIN"/>
    <property type="match status" value="1"/>
</dbReference>
<keyword evidence="2" id="KW-0813">Transport</keyword>
<dbReference type="PANTHER" id="PTHR43335:SF4">
    <property type="entry name" value="ABC TRANSPORTER, ATP-BINDING PROTEIN"/>
    <property type="match status" value="1"/>
</dbReference>
<dbReference type="RefSeq" id="WP_309853369.1">
    <property type="nucleotide sequence ID" value="NZ_JAVDQJ010000004.1"/>
</dbReference>
<sequence>MSFEQPSPDANRIPAIAAIGVSKRYGRHAILEDVHLTVRSGEVYALTGPNGAGKTTLIRTLTGLAFPTGGQVYLLGQNVHDKGSRARAHLGAVVEAPAKFYPRFTGQDNLTHHAHLAAMAPGAVPVGRDRIRDVLAQVELTHMAHRPVADYSLGQRQRLGVAAAILARPRVLILDEPTSGLDPLGISLIHQAVSDLAAAGGAVLLSSHHLREIAGYAHTVGILSSGRIVDTVDLRARQRAYRFRVTDPARAADALRDLPFVRAASARTPYVLADLRSDQDVPRAWAALTDAGHAVYEAGPDLFDLQEYYRGRIEA</sequence>